<sequence>MDKIIPSLPLKCDVTGNVKKIMELLDIEDVRLLTMFKKSRKAKLKKKKDNRLPYTNIQRYHTPPPSFVKDAFQFVERIKNINYEDGQMMVSFDIESLYTNIPVYEAIEAALDLIYVDGIKPNDIPYYRNEMKELLKLAVCDVPFRFQAELYKQKDGVAMGSCLAPILADVFMIKLEQKLNKLLFNKPQLYLRYVDDVFCIFSKTENYEAFLNIINQWHQNIRFTLEVENNGHFPYLDAMIMRNNNDRRYDTTLYKKPTDTGLYLLYESNQCRRYKLDILDDNGYPSHIIRKGIGEGKVIVIRLKNPKDKKDIKPQLKLRNIFFTLPYFGEGTFVLGQRIKKICKQMIPTVDLKIAYKKTMILKSIFLPIQKGLDESKKMKNIVYCIPCKNCDRKYFEETSRDRNIRIKGHRYDVSKQAPNSKIAQHVREKKHVMNFNNTITVAHETNGKEERSKKVC</sequence>
<name>A0A815EE50_9BILA</name>
<keyword evidence="6" id="KW-1185">Reference proteome</keyword>
<dbReference type="InterPro" id="IPR043502">
    <property type="entry name" value="DNA/RNA_pol_sf"/>
</dbReference>
<evidence type="ECO:0000313" key="6">
    <source>
        <dbReference type="Proteomes" id="UP000663829"/>
    </source>
</evidence>
<dbReference type="Pfam" id="PF00078">
    <property type="entry name" value="RVT_1"/>
    <property type="match status" value="1"/>
</dbReference>
<dbReference type="PROSITE" id="PS50878">
    <property type="entry name" value="RT_POL"/>
    <property type="match status" value="1"/>
</dbReference>
<dbReference type="Proteomes" id="UP000681722">
    <property type="component" value="Unassembled WGS sequence"/>
</dbReference>
<dbReference type="Gene3D" id="1.10.10.2210">
    <property type="match status" value="1"/>
</dbReference>
<dbReference type="PANTHER" id="PTHR21301:SF10">
    <property type="entry name" value="REVERSE TRANSCRIPTASE DOMAIN-CONTAINING PROTEIN"/>
    <property type="match status" value="1"/>
</dbReference>
<dbReference type="InterPro" id="IPR000477">
    <property type="entry name" value="RT_dom"/>
</dbReference>
<dbReference type="AlphaFoldDB" id="A0A815EE50"/>
<dbReference type="EMBL" id="CAJNOQ010012688">
    <property type="protein sequence ID" value="CAF1305576.1"/>
    <property type="molecule type" value="Genomic_DNA"/>
</dbReference>
<evidence type="ECO:0000313" key="3">
    <source>
        <dbReference type="EMBL" id="CAF1305576.1"/>
    </source>
</evidence>
<dbReference type="EMBL" id="CAJOBC010039755">
    <property type="protein sequence ID" value="CAF4138333.1"/>
    <property type="molecule type" value="Genomic_DNA"/>
</dbReference>
<protein>
    <recommendedName>
        <fullName evidence="1">Reverse transcriptase domain-containing protein</fullName>
    </recommendedName>
</protein>
<feature type="domain" description="Reverse transcriptase" evidence="1">
    <location>
        <begin position="1"/>
        <end position="264"/>
    </location>
</feature>
<dbReference type="Gene3D" id="3.30.70.2630">
    <property type="match status" value="1"/>
</dbReference>
<evidence type="ECO:0000313" key="5">
    <source>
        <dbReference type="EMBL" id="CAF4138333.1"/>
    </source>
</evidence>
<organism evidence="3 6">
    <name type="scientific">Didymodactylos carnosus</name>
    <dbReference type="NCBI Taxonomy" id="1234261"/>
    <lineage>
        <taxon>Eukaryota</taxon>
        <taxon>Metazoa</taxon>
        <taxon>Spiralia</taxon>
        <taxon>Gnathifera</taxon>
        <taxon>Rotifera</taxon>
        <taxon>Eurotatoria</taxon>
        <taxon>Bdelloidea</taxon>
        <taxon>Philodinida</taxon>
        <taxon>Philodinidae</taxon>
        <taxon>Didymodactylos</taxon>
    </lineage>
</organism>
<dbReference type="Gene3D" id="3.10.10.20">
    <property type="match status" value="1"/>
</dbReference>
<dbReference type="Proteomes" id="UP000682733">
    <property type="component" value="Unassembled WGS sequence"/>
</dbReference>
<evidence type="ECO:0000259" key="1">
    <source>
        <dbReference type="PROSITE" id="PS50878"/>
    </source>
</evidence>
<evidence type="ECO:0000313" key="2">
    <source>
        <dbReference type="EMBL" id="CAF0778504.1"/>
    </source>
</evidence>
<evidence type="ECO:0000313" key="4">
    <source>
        <dbReference type="EMBL" id="CAF3559897.1"/>
    </source>
</evidence>
<dbReference type="OrthoDB" id="10018421at2759"/>
<dbReference type="EMBL" id="CAJNOK010000838">
    <property type="protein sequence ID" value="CAF0778504.1"/>
    <property type="molecule type" value="Genomic_DNA"/>
</dbReference>
<dbReference type="SUPFAM" id="SSF56672">
    <property type="entry name" value="DNA/RNA polymerases"/>
    <property type="match status" value="1"/>
</dbReference>
<proteinExistence type="predicted"/>
<dbReference type="Proteomes" id="UP000677228">
    <property type="component" value="Unassembled WGS sequence"/>
</dbReference>
<gene>
    <name evidence="3" type="ORF">GPM918_LOCUS28738</name>
    <name evidence="2" type="ORF">OVA965_LOCUS3475</name>
    <name evidence="5" type="ORF">SRO942_LOCUS29262</name>
    <name evidence="4" type="ORF">TMI583_LOCUS3474</name>
</gene>
<dbReference type="EMBL" id="CAJOBA010000838">
    <property type="protein sequence ID" value="CAF3559897.1"/>
    <property type="molecule type" value="Genomic_DNA"/>
</dbReference>
<dbReference type="PANTHER" id="PTHR21301">
    <property type="entry name" value="REVERSE TRANSCRIPTASE"/>
    <property type="match status" value="1"/>
</dbReference>
<comment type="caution">
    <text evidence="3">The sequence shown here is derived from an EMBL/GenBank/DDBJ whole genome shotgun (WGS) entry which is preliminary data.</text>
</comment>
<dbReference type="Proteomes" id="UP000663829">
    <property type="component" value="Unassembled WGS sequence"/>
</dbReference>
<reference evidence="3" key="1">
    <citation type="submission" date="2021-02" db="EMBL/GenBank/DDBJ databases">
        <authorList>
            <person name="Nowell W R."/>
        </authorList>
    </citation>
    <scope>NUCLEOTIDE SEQUENCE</scope>
</reference>
<accession>A0A815EE50</accession>